<name>A0A9P1H7Q3_9PEZI</name>
<dbReference type="OrthoDB" id="263560at2759"/>
<dbReference type="Proteomes" id="UP000838763">
    <property type="component" value="Unassembled WGS sequence"/>
</dbReference>
<feature type="compositionally biased region" description="Acidic residues" evidence="3">
    <location>
        <begin position="143"/>
        <end position="166"/>
    </location>
</feature>
<evidence type="ECO:0000313" key="4">
    <source>
        <dbReference type="EMBL" id="CAI4217485.1"/>
    </source>
</evidence>
<evidence type="ECO:0008006" key="6">
    <source>
        <dbReference type="Google" id="ProtNLM"/>
    </source>
</evidence>
<dbReference type="GO" id="GO:0006364">
    <property type="term" value="P:rRNA processing"/>
    <property type="evidence" value="ECO:0007669"/>
    <property type="project" value="UniProtKB-KW"/>
</dbReference>
<dbReference type="EMBL" id="CALLCH030000016">
    <property type="protein sequence ID" value="CAI4217485.1"/>
    <property type="molecule type" value="Genomic_DNA"/>
</dbReference>
<keyword evidence="5" id="KW-1185">Reference proteome</keyword>
<proteinExistence type="inferred from homology"/>
<sequence length="195" mass="21891">MASNDSSSLPRRTNFEQGVAYALNLWPDLTLAVREGLGGPDSADKRDWLAGAVADLFPSFASAKAEDIDNLYIQDFLQQIMADEFEVVVEDNDPSLWKVAQQIVLIRRDCAMGKFDNVDVLRQRWQDGEGKKIDGLFKKADDADQDTDWDDDDDDDGDDDDDEEMGDAPALVKAKKEKPEPEVDDEGFTKVTRKR</sequence>
<evidence type="ECO:0000256" key="3">
    <source>
        <dbReference type="SAM" id="MobiDB-lite"/>
    </source>
</evidence>
<dbReference type="Pfam" id="PF10273">
    <property type="entry name" value="WGG"/>
    <property type="match status" value="1"/>
</dbReference>
<keyword evidence="2" id="KW-0698">rRNA processing</keyword>
<gene>
    <name evidence="4" type="ORF">PPNO1_LOCUS7092</name>
</gene>
<comment type="caution">
    <text evidence="4">The sequence shown here is derived from an EMBL/GenBank/DDBJ whole genome shotgun (WGS) entry which is preliminary data.</text>
</comment>
<feature type="region of interest" description="Disordered" evidence="3">
    <location>
        <begin position="136"/>
        <end position="195"/>
    </location>
</feature>
<comment type="similarity">
    <text evidence="1">Belongs to the TSR2 family.</text>
</comment>
<accession>A0A9P1H7Q3</accession>
<evidence type="ECO:0000256" key="1">
    <source>
        <dbReference type="ARBA" id="ARBA00006524"/>
    </source>
</evidence>
<reference evidence="4" key="1">
    <citation type="submission" date="2022-11" db="EMBL/GenBank/DDBJ databases">
        <authorList>
            <person name="Scott C."/>
            <person name="Bruce N."/>
        </authorList>
    </citation>
    <scope>NUCLEOTIDE SEQUENCE</scope>
</reference>
<dbReference type="AlphaFoldDB" id="A0A9P1H7Q3"/>
<evidence type="ECO:0000256" key="2">
    <source>
        <dbReference type="ARBA" id="ARBA00022552"/>
    </source>
</evidence>
<dbReference type="InterPro" id="IPR019398">
    <property type="entry name" value="Pre-rRNA_process_TSR2"/>
</dbReference>
<protein>
    <recommendedName>
        <fullName evidence="6">Pre-rRNA-processing protein TSR2</fullName>
    </recommendedName>
</protein>
<organism evidence="4 5">
    <name type="scientific">Parascedosporium putredinis</name>
    <dbReference type="NCBI Taxonomy" id="1442378"/>
    <lineage>
        <taxon>Eukaryota</taxon>
        <taxon>Fungi</taxon>
        <taxon>Dikarya</taxon>
        <taxon>Ascomycota</taxon>
        <taxon>Pezizomycotina</taxon>
        <taxon>Sordariomycetes</taxon>
        <taxon>Hypocreomycetidae</taxon>
        <taxon>Microascales</taxon>
        <taxon>Microascaceae</taxon>
        <taxon>Parascedosporium</taxon>
    </lineage>
</organism>
<dbReference type="PANTHER" id="PTHR21250">
    <property type="entry name" value="PRE-RRNA-PROCESSING PROTEIN TSR2 HOMOLOG"/>
    <property type="match status" value="1"/>
</dbReference>
<evidence type="ECO:0000313" key="5">
    <source>
        <dbReference type="Proteomes" id="UP000838763"/>
    </source>
</evidence>